<sequence length="121" mass="13075">MTTTITATGGITINPTVVAGYQSNRRSANKVYPILGSQESDVSLRPAHRRTGTLNLWFDAETDAKAAQDAHAKALVFTFTTDEASTINMTYVVQDGGTVGCELDTDSDMWTVTVPYQEVTP</sequence>
<dbReference type="Proteomes" id="UP000598426">
    <property type="component" value="Unassembled WGS sequence"/>
</dbReference>
<dbReference type="EMBL" id="JACXZS010000005">
    <property type="protein sequence ID" value="MBD3941949.1"/>
    <property type="molecule type" value="Genomic_DNA"/>
</dbReference>
<proteinExistence type="predicted"/>
<accession>A0ABR8NMU2</accession>
<evidence type="ECO:0000313" key="2">
    <source>
        <dbReference type="Proteomes" id="UP000598426"/>
    </source>
</evidence>
<dbReference type="RefSeq" id="WP_191171564.1">
    <property type="nucleotide sequence ID" value="NZ_JACXZS010000005.1"/>
</dbReference>
<reference evidence="1 2" key="1">
    <citation type="submission" date="2020-09" db="EMBL/GenBank/DDBJ databases">
        <title>Isolation and identification of active actinomycetes.</title>
        <authorList>
            <person name="Li X."/>
        </authorList>
    </citation>
    <scope>NUCLEOTIDE SEQUENCE [LARGE SCALE GENOMIC DNA]</scope>
    <source>
        <strain evidence="1 2">NEAU-LLC</strain>
    </source>
</reference>
<protein>
    <recommendedName>
        <fullName evidence="3">Phage tail protein</fullName>
    </recommendedName>
</protein>
<organism evidence="1 2">
    <name type="scientific">Microbacterium helvum</name>
    <dbReference type="NCBI Taxonomy" id="2773713"/>
    <lineage>
        <taxon>Bacteria</taxon>
        <taxon>Bacillati</taxon>
        <taxon>Actinomycetota</taxon>
        <taxon>Actinomycetes</taxon>
        <taxon>Micrococcales</taxon>
        <taxon>Microbacteriaceae</taxon>
        <taxon>Microbacterium</taxon>
    </lineage>
</organism>
<keyword evidence="2" id="KW-1185">Reference proteome</keyword>
<gene>
    <name evidence="1" type="ORF">IF188_09605</name>
</gene>
<name>A0ABR8NMU2_9MICO</name>
<evidence type="ECO:0000313" key="1">
    <source>
        <dbReference type="EMBL" id="MBD3941949.1"/>
    </source>
</evidence>
<comment type="caution">
    <text evidence="1">The sequence shown here is derived from an EMBL/GenBank/DDBJ whole genome shotgun (WGS) entry which is preliminary data.</text>
</comment>
<evidence type="ECO:0008006" key="3">
    <source>
        <dbReference type="Google" id="ProtNLM"/>
    </source>
</evidence>